<proteinExistence type="predicted"/>
<evidence type="ECO:0000313" key="1">
    <source>
        <dbReference type="EMBL" id="PRQ56909.1"/>
    </source>
</evidence>
<organism evidence="1 2">
    <name type="scientific">Rosa chinensis</name>
    <name type="common">China rose</name>
    <dbReference type="NCBI Taxonomy" id="74649"/>
    <lineage>
        <taxon>Eukaryota</taxon>
        <taxon>Viridiplantae</taxon>
        <taxon>Streptophyta</taxon>
        <taxon>Embryophyta</taxon>
        <taxon>Tracheophyta</taxon>
        <taxon>Spermatophyta</taxon>
        <taxon>Magnoliopsida</taxon>
        <taxon>eudicotyledons</taxon>
        <taxon>Gunneridae</taxon>
        <taxon>Pentapetalae</taxon>
        <taxon>rosids</taxon>
        <taxon>fabids</taxon>
        <taxon>Rosales</taxon>
        <taxon>Rosaceae</taxon>
        <taxon>Rosoideae</taxon>
        <taxon>Rosoideae incertae sedis</taxon>
        <taxon>Rosa</taxon>
    </lineage>
</organism>
<keyword evidence="2" id="KW-1185">Reference proteome</keyword>
<gene>
    <name evidence="1" type="ORF">RchiOBHm_Chr1g0342471</name>
</gene>
<dbReference type="InterPro" id="IPR036388">
    <property type="entry name" value="WH-like_DNA-bd_sf"/>
</dbReference>
<comment type="caution">
    <text evidence="1">The sequence shown here is derived from an EMBL/GenBank/DDBJ whole genome shotgun (WGS) entry which is preliminary data.</text>
</comment>
<accession>A0A2P6SE00</accession>
<dbReference type="InterPro" id="IPR044974">
    <property type="entry name" value="Disease_R_plants"/>
</dbReference>
<sequence>MWEFSPDESDILPSLWLSYLDLPLHLKRCFAYCSLCPKNYEFRKSELVCLWKAEDLLQHKKK</sequence>
<dbReference type="Gene3D" id="1.10.10.10">
    <property type="entry name" value="Winged helix-like DNA-binding domain superfamily/Winged helix DNA-binding domain"/>
    <property type="match status" value="1"/>
</dbReference>
<dbReference type="EMBL" id="PDCK01000039">
    <property type="protein sequence ID" value="PRQ56909.1"/>
    <property type="molecule type" value="Genomic_DNA"/>
</dbReference>
<dbReference type="GO" id="GO:0098542">
    <property type="term" value="P:defense response to other organism"/>
    <property type="evidence" value="ECO:0007669"/>
    <property type="project" value="TreeGrafter"/>
</dbReference>
<dbReference type="AlphaFoldDB" id="A0A2P6SE00"/>
<dbReference type="STRING" id="74649.A0A2P6SE00"/>
<reference evidence="1 2" key="1">
    <citation type="journal article" date="2018" name="Nat. Genet.">
        <title>The Rosa genome provides new insights in the design of modern roses.</title>
        <authorList>
            <person name="Bendahmane M."/>
        </authorList>
    </citation>
    <scope>NUCLEOTIDE SEQUENCE [LARGE SCALE GENOMIC DNA]</scope>
    <source>
        <strain evidence="2">cv. Old Blush</strain>
    </source>
</reference>
<dbReference type="Gramene" id="PRQ56909">
    <property type="protein sequence ID" value="PRQ56909"/>
    <property type="gene ID" value="RchiOBHm_Chr1g0342471"/>
</dbReference>
<dbReference type="Proteomes" id="UP000238479">
    <property type="component" value="Chromosome 1"/>
</dbReference>
<protein>
    <submittedName>
        <fullName evidence="1">Uncharacterized protein</fullName>
    </submittedName>
</protein>
<dbReference type="PANTHER" id="PTHR23155">
    <property type="entry name" value="DISEASE RESISTANCE PROTEIN RP"/>
    <property type="match status" value="1"/>
</dbReference>
<name>A0A2P6SE00_ROSCH</name>
<dbReference type="PANTHER" id="PTHR23155:SF1205">
    <property type="entry name" value="DISEASE RESISTANCE PROTEIN RPM1"/>
    <property type="match status" value="1"/>
</dbReference>
<evidence type="ECO:0000313" key="2">
    <source>
        <dbReference type="Proteomes" id="UP000238479"/>
    </source>
</evidence>